<name>A0A518DIV5_9BACT</name>
<dbReference type="InterPro" id="IPR005225">
    <property type="entry name" value="Small_GTP-bd"/>
</dbReference>
<dbReference type="Proteomes" id="UP000317429">
    <property type="component" value="Chromosome"/>
</dbReference>
<sequence>MTAAGATAVCVLTPPGRGAVAVVGVAGPRAAEAVDACFLPASGVKVSDQPPGAIRLGRWLARDGEELIVVRRPPDAVEVHCHGGDAAVRGVVRALAAAGCVEAEPTPQASPPTAAAALAMLGQATTLRAAAVLWDQAEGALDRALRGVRDRLDRGECDAAGAALDRLLRHAPVGLHLVHPWRVVIAGSPNVGKSSLANALLGYERSVVFDQPGTTRDVVASRTAIDGWPVELSDTAGLRDATDAVEREGVSLAIERLRRADVVIELSEGPGEGGAGEGAWFDAGASGARRIAVASKCDTGPPLAAEDPRLATSARTGQGIDALLRAIAGVLPAAPPAGEGAPFEAAMVDRIDSARRRCGAGDPQGALRLLAPLID</sequence>
<dbReference type="PANTHER" id="PTHR42714:SF2">
    <property type="entry name" value="TRNA MODIFICATION GTPASE GTPBP3, MITOCHONDRIAL"/>
    <property type="match status" value="1"/>
</dbReference>
<dbReference type="InterPro" id="IPR027266">
    <property type="entry name" value="TrmE/GcvT-like"/>
</dbReference>
<feature type="domain" description="GTP-binding protein TrmE N-terminal" evidence="2">
    <location>
        <begin position="9"/>
        <end position="105"/>
    </location>
</feature>
<organism evidence="3 4">
    <name type="scientific">Pirellulimonas nuda</name>
    <dbReference type="NCBI Taxonomy" id="2528009"/>
    <lineage>
        <taxon>Bacteria</taxon>
        <taxon>Pseudomonadati</taxon>
        <taxon>Planctomycetota</taxon>
        <taxon>Planctomycetia</taxon>
        <taxon>Pirellulales</taxon>
        <taxon>Lacipirellulaceae</taxon>
        <taxon>Pirellulimonas</taxon>
    </lineage>
</organism>
<dbReference type="EC" id="3.6.5.-" evidence="3"/>
<dbReference type="EMBL" id="CP036291">
    <property type="protein sequence ID" value="QDU91404.1"/>
    <property type="molecule type" value="Genomic_DNA"/>
</dbReference>
<dbReference type="Gene3D" id="3.40.50.300">
    <property type="entry name" value="P-loop containing nucleotide triphosphate hydrolases"/>
    <property type="match status" value="1"/>
</dbReference>
<dbReference type="Gene3D" id="1.20.120.430">
    <property type="entry name" value="tRNA modification GTPase MnmE domain 2"/>
    <property type="match status" value="1"/>
</dbReference>
<dbReference type="GO" id="GO:0005525">
    <property type="term" value="F:GTP binding"/>
    <property type="evidence" value="ECO:0007669"/>
    <property type="project" value="InterPro"/>
</dbReference>
<keyword evidence="3" id="KW-0378">Hydrolase</keyword>
<dbReference type="RefSeq" id="WP_145291477.1">
    <property type="nucleotide sequence ID" value="NZ_CP036291.1"/>
</dbReference>
<dbReference type="CDD" id="cd04164">
    <property type="entry name" value="trmE"/>
    <property type="match status" value="1"/>
</dbReference>
<dbReference type="InterPro" id="IPR027417">
    <property type="entry name" value="P-loop_NTPase"/>
</dbReference>
<proteinExistence type="predicted"/>
<accession>A0A518DIV5</accession>
<dbReference type="InterPro" id="IPR006073">
    <property type="entry name" value="GTP-bd"/>
</dbReference>
<dbReference type="Gene3D" id="3.30.1360.120">
    <property type="entry name" value="Probable tRNA modification gtpase trme, domain 1"/>
    <property type="match status" value="1"/>
</dbReference>
<dbReference type="KEGG" id="pnd:Pla175_48270"/>
<dbReference type="GO" id="GO:0030488">
    <property type="term" value="P:tRNA methylation"/>
    <property type="evidence" value="ECO:0007669"/>
    <property type="project" value="TreeGrafter"/>
</dbReference>
<keyword evidence="4" id="KW-1185">Reference proteome</keyword>
<dbReference type="Pfam" id="PF10396">
    <property type="entry name" value="TrmE_N"/>
    <property type="match status" value="1"/>
</dbReference>
<dbReference type="SUPFAM" id="SSF103025">
    <property type="entry name" value="Folate-binding domain"/>
    <property type="match status" value="1"/>
</dbReference>
<dbReference type="PANTHER" id="PTHR42714">
    <property type="entry name" value="TRNA MODIFICATION GTPASE GTPBP3"/>
    <property type="match status" value="1"/>
</dbReference>
<dbReference type="GO" id="GO:0005829">
    <property type="term" value="C:cytosol"/>
    <property type="evidence" value="ECO:0007669"/>
    <property type="project" value="TreeGrafter"/>
</dbReference>
<dbReference type="AlphaFoldDB" id="A0A518DIV5"/>
<dbReference type="InterPro" id="IPR031168">
    <property type="entry name" value="G_TrmE"/>
</dbReference>
<evidence type="ECO:0000313" key="4">
    <source>
        <dbReference type="Proteomes" id="UP000317429"/>
    </source>
</evidence>
<dbReference type="InterPro" id="IPR018948">
    <property type="entry name" value="GTP-bd_TrmE_N"/>
</dbReference>
<evidence type="ECO:0000259" key="2">
    <source>
        <dbReference type="Pfam" id="PF10396"/>
    </source>
</evidence>
<feature type="domain" description="G" evidence="1">
    <location>
        <begin position="182"/>
        <end position="266"/>
    </location>
</feature>
<dbReference type="SUPFAM" id="SSF52540">
    <property type="entry name" value="P-loop containing nucleoside triphosphate hydrolases"/>
    <property type="match status" value="1"/>
</dbReference>
<evidence type="ECO:0000313" key="3">
    <source>
        <dbReference type="EMBL" id="QDU91404.1"/>
    </source>
</evidence>
<reference evidence="3 4" key="1">
    <citation type="submission" date="2019-02" db="EMBL/GenBank/DDBJ databases">
        <title>Deep-cultivation of Planctomycetes and their phenomic and genomic characterization uncovers novel biology.</title>
        <authorList>
            <person name="Wiegand S."/>
            <person name="Jogler M."/>
            <person name="Boedeker C."/>
            <person name="Pinto D."/>
            <person name="Vollmers J."/>
            <person name="Rivas-Marin E."/>
            <person name="Kohn T."/>
            <person name="Peeters S.H."/>
            <person name="Heuer A."/>
            <person name="Rast P."/>
            <person name="Oberbeckmann S."/>
            <person name="Bunk B."/>
            <person name="Jeske O."/>
            <person name="Meyerdierks A."/>
            <person name="Storesund J.E."/>
            <person name="Kallscheuer N."/>
            <person name="Luecker S."/>
            <person name="Lage O.M."/>
            <person name="Pohl T."/>
            <person name="Merkel B.J."/>
            <person name="Hornburger P."/>
            <person name="Mueller R.-W."/>
            <person name="Bruemmer F."/>
            <person name="Labrenz M."/>
            <person name="Spormann A.M."/>
            <person name="Op den Camp H."/>
            <person name="Overmann J."/>
            <person name="Amann R."/>
            <person name="Jetten M.S.M."/>
            <person name="Mascher T."/>
            <person name="Medema M.H."/>
            <person name="Devos D.P."/>
            <person name="Kaster A.-K."/>
            <person name="Ovreas L."/>
            <person name="Rohde M."/>
            <person name="Galperin M.Y."/>
            <person name="Jogler C."/>
        </authorList>
    </citation>
    <scope>NUCLEOTIDE SEQUENCE [LARGE SCALE GENOMIC DNA]</scope>
    <source>
        <strain evidence="3 4">Pla175</strain>
    </source>
</reference>
<evidence type="ECO:0000259" key="1">
    <source>
        <dbReference type="Pfam" id="PF01926"/>
    </source>
</evidence>
<dbReference type="Pfam" id="PF01926">
    <property type="entry name" value="MMR_HSR1"/>
    <property type="match status" value="1"/>
</dbReference>
<dbReference type="OrthoDB" id="9805918at2"/>
<protein>
    <submittedName>
        <fullName evidence="3">tRNA modification GTPase MnmE</fullName>
        <ecNumber evidence="3">3.6.5.-</ecNumber>
    </submittedName>
</protein>
<gene>
    <name evidence="3" type="primary">mnmE_3</name>
    <name evidence="3" type="ORF">Pla175_48270</name>
</gene>
<dbReference type="GO" id="GO:0002098">
    <property type="term" value="P:tRNA wobble uridine modification"/>
    <property type="evidence" value="ECO:0007669"/>
    <property type="project" value="TreeGrafter"/>
</dbReference>
<dbReference type="GO" id="GO:0016787">
    <property type="term" value="F:hydrolase activity"/>
    <property type="evidence" value="ECO:0007669"/>
    <property type="project" value="UniProtKB-KW"/>
</dbReference>
<dbReference type="InterPro" id="IPR027368">
    <property type="entry name" value="MnmE_dom2"/>
</dbReference>
<dbReference type="NCBIfam" id="TIGR00231">
    <property type="entry name" value="small_GTP"/>
    <property type="match status" value="1"/>
</dbReference>